<comment type="caution">
    <text evidence="2">The sequence shown here is derived from an EMBL/GenBank/DDBJ whole genome shotgun (WGS) entry which is preliminary data.</text>
</comment>
<sequence>MVSIDVKDIRRNFYGNLEFLGITFDVIMHIWGPSSTPALAAPADAMRAASKPAQASAAAVRGTVAAAANLRPAALNCLARDPSHHGVALSLLGMDHHTGTQRTRTQGALDAMRCSAAERQQARGRTAVPTTPSSNTSFALFDLPEQTPAMPFAWSLPRNDAFPKVQEFVLKALTRKSYLSAYKRDVYVFADLTLDDLLSMLSIDLSPAPDKPAAAQARTASQAVSSTGAAVGEGAPAARVGQGHARSTAGLQEVSGTESEHYCHLLVTPEATLIRPPEGVNQYILVTRDGTKSYPPALVKVVQDVYHIDLSSDYWSITNIVSILCTLVVIALPACAALAYAHQVWRRRREKRADMRRLLQHDLR</sequence>
<evidence type="ECO:0000313" key="3">
    <source>
        <dbReference type="Proteomes" id="UP000419144"/>
    </source>
</evidence>
<dbReference type="VEuPathDB" id="TriTrypDB:LtaPh_0203500"/>
<keyword evidence="1" id="KW-1133">Transmembrane helix</keyword>
<evidence type="ECO:0000256" key="1">
    <source>
        <dbReference type="SAM" id="Phobius"/>
    </source>
</evidence>
<keyword evidence="3" id="KW-1185">Reference proteome</keyword>
<accession>A0A640K743</accession>
<name>A0A640K743_LEITA</name>
<keyword evidence="1" id="KW-0472">Membrane</keyword>
<organism evidence="2 3">
    <name type="scientific">Leishmania tarentolae</name>
    <name type="common">Sauroleishmania tarentolae</name>
    <dbReference type="NCBI Taxonomy" id="5689"/>
    <lineage>
        <taxon>Eukaryota</taxon>
        <taxon>Discoba</taxon>
        <taxon>Euglenozoa</taxon>
        <taxon>Kinetoplastea</taxon>
        <taxon>Metakinetoplastina</taxon>
        <taxon>Trypanosomatida</taxon>
        <taxon>Trypanosomatidae</taxon>
        <taxon>Leishmaniinae</taxon>
        <taxon>Leishmania</taxon>
        <taxon>lizard Leishmania</taxon>
    </lineage>
</organism>
<proteinExistence type="predicted"/>
<protein>
    <submittedName>
        <fullName evidence="2">Unspecified product</fullName>
    </submittedName>
</protein>
<gene>
    <name evidence="2" type="ORF">LtaPh_0203500</name>
</gene>
<dbReference type="EMBL" id="BLBS01000002">
    <property type="protein sequence ID" value="GET85476.1"/>
    <property type="molecule type" value="Genomic_DNA"/>
</dbReference>
<reference evidence="2" key="1">
    <citation type="submission" date="2019-11" db="EMBL/GenBank/DDBJ databases">
        <title>Leishmania tarentolae CDS.</title>
        <authorList>
            <person name="Goto Y."/>
            <person name="Yamagishi J."/>
        </authorList>
    </citation>
    <scope>NUCLEOTIDE SEQUENCE [LARGE SCALE GENOMIC DNA]</scope>
    <source>
        <strain evidence="2">Parrot Tar II</strain>
    </source>
</reference>
<dbReference type="Proteomes" id="UP000419144">
    <property type="component" value="Unassembled WGS sequence"/>
</dbReference>
<dbReference type="OrthoDB" id="266754at2759"/>
<feature type="transmembrane region" description="Helical" evidence="1">
    <location>
        <begin position="320"/>
        <end position="341"/>
    </location>
</feature>
<keyword evidence="1" id="KW-0812">Transmembrane</keyword>
<evidence type="ECO:0000313" key="2">
    <source>
        <dbReference type="EMBL" id="GET85476.1"/>
    </source>
</evidence>
<dbReference type="AlphaFoldDB" id="A0A640K743"/>